<dbReference type="Pfam" id="PF04542">
    <property type="entry name" value="Sigma70_r2"/>
    <property type="match status" value="1"/>
</dbReference>
<organism evidence="7 8">
    <name type="scientific">Candidatus Schekmanbacteria bacterium RBG_16_38_10</name>
    <dbReference type="NCBI Taxonomy" id="1817879"/>
    <lineage>
        <taxon>Bacteria</taxon>
        <taxon>Candidatus Schekmaniibacteriota</taxon>
    </lineage>
</organism>
<dbReference type="CDD" id="cd06171">
    <property type="entry name" value="Sigma70_r4"/>
    <property type="match status" value="1"/>
</dbReference>
<keyword evidence="3" id="KW-0731">Sigma factor</keyword>
<keyword evidence="4" id="KW-0804">Transcription</keyword>
<protein>
    <recommendedName>
        <fullName evidence="9">RNA polymerase sigma factor</fullName>
    </recommendedName>
</protein>
<dbReference type="NCBIfam" id="TIGR02937">
    <property type="entry name" value="sigma70-ECF"/>
    <property type="match status" value="1"/>
</dbReference>
<dbReference type="Proteomes" id="UP000178797">
    <property type="component" value="Unassembled WGS sequence"/>
</dbReference>
<sequence length="155" mass="17854">MLSDYDLAQDISQETFVRVYKSLRQFDTKRNFYTWLYQIVVNLCIDHIRKYRSSKTSSIEQVGDITDADNIPDEVAQNVESKDEVKVALNKLPSKYKAVLTLRDIQGFSCDEIAEIVGCPSATVRWRIHKARKLFKEIWNNNVSDISGIDGDETD</sequence>
<evidence type="ECO:0000256" key="4">
    <source>
        <dbReference type="ARBA" id="ARBA00023163"/>
    </source>
</evidence>
<dbReference type="PANTHER" id="PTHR43133">
    <property type="entry name" value="RNA POLYMERASE ECF-TYPE SIGMA FACTO"/>
    <property type="match status" value="1"/>
</dbReference>
<dbReference type="InterPro" id="IPR013249">
    <property type="entry name" value="RNA_pol_sigma70_r4_t2"/>
</dbReference>
<evidence type="ECO:0000313" key="7">
    <source>
        <dbReference type="EMBL" id="OGL47787.1"/>
    </source>
</evidence>
<comment type="similarity">
    <text evidence="1">Belongs to the sigma-70 factor family. ECF subfamily.</text>
</comment>
<evidence type="ECO:0000256" key="1">
    <source>
        <dbReference type="ARBA" id="ARBA00010641"/>
    </source>
</evidence>
<evidence type="ECO:0000313" key="8">
    <source>
        <dbReference type="Proteomes" id="UP000178797"/>
    </source>
</evidence>
<feature type="domain" description="RNA polymerase sigma factor 70 region 4 type 2" evidence="6">
    <location>
        <begin position="84"/>
        <end position="133"/>
    </location>
</feature>
<dbReference type="Gene3D" id="1.10.10.10">
    <property type="entry name" value="Winged helix-like DNA-binding domain superfamily/Winged helix DNA-binding domain"/>
    <property type="match status" value="1"/>
</dbReference>
<evidence type="ECO:0000256" key="3">
    <source>
        <dbReference type="ARBA" id="ARBA00023082"/>
    </source>
</evidence>
<dbReference type="Gene3D" id="1.10.1740.10">
    <property type="match status" value="1"/>
</dbReference>
<dbReference type="GO" id="GO:0016987">
    <property type="term" value="F:sigma factor activity"/>
    <property type="evidence" value="ECO:0007669"/>
    <property type="project" value="UniProtKB-KW"/>
</dbReference>
<evidence type="ECO:0000259" key="5">
    <source>
        <dbReference type="Pfam" id="PF04542"/>
    </source>
</evidence>
<dbReference type="PANTHER" id="PTHR43133:SF51">
    <property type="entry name" value="RNA POLYMERASE SIGMA FACTOR"/>
    <property type="match status" value="1"/>
</dbReference>
<proteinExistence type="inferred from homology"/>
<dbReference type="SUPFAM" id="SSF88659">
    <property type="entry name" value="Sigma3 and sigma4 domains of RNA polymerase sigma factors"/>
    <property type="match status" value="1"/>
</dbReference>
<dbReference type="InterPro" id="IPR007627">
    <property type="entry name" value="RNA_pol_sigma70_r2"/>
</dbReference>
<dbReference type="GO" id="GO:0006352">
    <property type="term" value="P:DNA-templated transcription initiation"/>
    <property type="evidence" value="ECO:0007669"/>
    <property type="project" value="InterPro"/>
</dbReference>
<reference evidence="7 8" key="1">
    <citation type="journal article" date="2016" name="Nat. Commun.">
        <title>Thousands of microbial genomes shed light on interconnected biogeochemical processes in an aquifer system.</title>
        <authorList>
            <person name="Anantharaman K."/>
            <person name="Brown C.T."/>
            <person name="Hug L.A."/>
            <person name="Sharon I."/>
            <person name="Castelle C.J."/>
            <person name="Probst A.J."/>
            <person name="Thomas B.C."/>
            <person name="Singh A."/>
            <person name="Wilkins M.J."/>
            <person name="Karaoz U."/>
            <person name="Brodie E.L."/>
            <person name="Williams K.H."/>
            <person name="Hubbard S.S."/>
            <person name="Banfield J.F."/>
        </authorList>
    </citation>
    <scope>NUCLEOTIDE SEQUENCE [LARGE SCALE GENOMIC DNA]</scope>
</reference>
<dbReference type="GO" id="GO:0003677">
    <property type="term" value="F:DNA binding"/>
    <property type="evidence" value="ECO:0007669"/>
    <property type="project" value="InterPro"/>
</dbReference>
<dbReference type="InterPro" id="IPR039425">
    <property type="entry name" value="RNA_pol_sigma-70-like"/>
</dbReference>
<evidence type="ECO:0000256" key="2">
    <source>
        <dbReference type="ARBA" id="ARBA00023015"/>
    </source>
</evidence>
<gene>
    <name evidence="7" type="ORF">A2W05_11565</name>
</gene>
<dbReference type="InterPro" id="IPR036388">
    <property type="entry name" value="WH-like_DNA-bd_sf"/>
</dbReference>
<feature type="domain" description="RNA polymerase sigma-70 region 2" evidence="5">
    <location>
        <begin position="2"/>
        <end position="52"/>
    </location>
</feature>
<keyword evidence="2" id="KW-0805">Transcription regulation</keyword>
<dbReference type="SUPFAM" id="SSF88946">
    <property type="entry name" value="Sigma2 domain of RNA polymerase sigma factors"/>
    <property type="match status" value="1"/>
</dbReference>
<evidence type="ECO:0008006" key="9">
    <source>
        <dbReference type="Google" id="ProtNLM"/>
    </source>
</evidence>
<dbReference type="InterPro" id="IPR014284">
    <property type="entry name" value="RNA_pol_sigma-70_dom"/>
</dbReference>
<accession>A0A1F7S3W5</accession>
<dbReference type="EMBL" id="MGDE01000013">
    <property type="protein sequence ID" value="OGL47787.1"/>
    <property type="molecule type" value="Genomic_DNA"/>
</dbReference>
<name>A0A1F7S3W5_9BACT</name>
<dbReference type="InterPro" id="IPR013324">
    <property type="entry name" value="RNA_pol_sigma_r3/r4-like"/>
</dbReference>
<dbReference type="Pfam" id="PF08281">
    <property type="entry name" value="Sigma70_r4_2"/>
    <property type="match status" value="1"/>
</dbReference>
<evidence type="ECO:0000259" key="6">
    <source>
        <dbReference type="Pfam" id="PF08281"/>
    </source>
</evidence>
<dbReference type="AlphaFoldDB" id="A0A1F7S3W5"/>
<comment type="caution">
    <text evidence="7">The sequence shown here is derived from an EMBL/GenBank/DDBJ whole genome shotgun (WGS) entry which is preliminary data.</text>
</comment>
<dbReference type="InterPro" id="IPR013325">
    <property type="entry name" value="RNA_pol_sigma_r2"/>
</dbReference>